<dbReference type="EMBL" id="LCIH01000008">
    <property type="protein sequence ID" value="KKT51686.1"/>
    <property type="molecule type" value="Genomic_DNA"/>
</dbReference>
<evidence type="ECO:0000313" key="2">
    <source>
        <dbReference type="Proteomes" id="UP000034006"/>
    </source>
</evidence>
<organism evidence="1 2">
    <name type="scientific">Candidatus Collierbacteria bacterium GW2011_GWB2_44_22</name>
    <dbReference type="NCBI Taxonomy" id="1618387"/>
    <lineage>
        <taxon>Bacteria</taxon>
        <taxon>Candidatus Collieribacteriota</taxon>
    </lineage>
</organism>
<sequence>MQLAQDNMHVIRVKPQGSCTITGLKLGKNMSNQQILHAVPFDGREIHLTVGVGGTHKSRFSTSRENQKFPYTLRPSGKGDYLMSNHENQKEVTIDEGQQIEFRWTSDCGHAGKDVNVKVNIFCFPSKGEVHLVYTVTSSKK</sequence>
<name>A0A0G1HX57_9BACT</name>
<dbReference type="STRING" id="1618387.UW44_C0008G0008"/>
<dbReference type="Proteomes" id="UP000034006">
    <property type="component" value="Unassembled WGS sequence"/>
</dbReference>
<protein>
    <submittedName>
        <fullName evidence="1">Uncharacterized protein</fullName>
    </submittedName>
</protein>
<accession>A0A0G1HX57</accession>
<dbReference type="AlphaFoldDB" id="A0A0G1HX57"/>
<gene>
    <name evidence="1" type="ORF">UW44_C0008G0008</name>
</gene>
<proteinExistence type="predicted"/>
<evidence type="ECO:0000313" key="1">
    <source>
        <dbReference type="EMBL" id="KKT51686.1"/>
    </source>
</evidence>
<comment type="caution">
    <text evidence="1">The sequence shown here is derived from an EMBL/GenBank/DDBJ whole genome shotgun (WGS) entry which is preliminary data.</text>
</comment>
<reference evidence="1 2" key="1">
    <citation type="journal article" date="2015" name="Nature">
        <title>rRNA introns, odd ribosomes, and small enigmatic genomes across a large radiation of phyla.</title>
        <authorList>
            <person name="Brown C.T."/>
            <person name="Hug L.A."/>
            <person name="Thomas B.C."/>
            <person name="Sharon I."/>
            <person name="Castelle C.J."/>
            <person name="Singh A."/>
            <person name="Wilkins M.J."/>
            <person name="Williams K.H."/>
            <person name="Banfield J.F."/>
        </authorList>
    </citation>
    <scope>NUCLEOTIDE SEQUENCE [LARGE SCALE GENOMIC DNA]</scope>
</reference>